<evidence type="ECO:0000259" key="6">
    <source>
        <dbReference type="SMART" id="SM00993"/>
    </source>
</evidence>
<organism evidence="7 8">
    <name type="scientific">Hyphopichia burtonii NRRL Y-1933</name>
    <dbReference type="NCBI Taxonomy" id="984485"/>
    <lineage>
        <taxon>Eukaryota</taxon>
        <taxon>Fungi</taxon>
        <taxon>Dikarya</taxon>
        <taxon>Ascomycota</taxon>
        <taxon>Saccharomycotina</taxon>
        <taxon>Pichiomycetes</taxon>
        <taxon>Debaryomycetaceae</taxon>
        <taxon>Hyphopichia</taxon>
    </lineage>
</organism>
<dbReference type="OrthoDB" id="49520at2759"/>
<dbReference type="Pfam" id="PF08265">
    <property type="entry name" value="YL1_C"/>
    <property type="match status" value="1"/>
</dbReference>
<accession>A0A1E4RMW0</accession>
<evidence type="ECO:0000256" key="5">
    <source>
        <dbReference type="SAM" id="MobiDB-lite"/>
    </source>
</evidence>
<dbReference type="GO" id="GO:0031011">
    <property type="term" value="C:Ino80 complex"/>
    <property type="evidence" value="ECO:0007669"/>
    <property type="project" value="EnsemblFungi"/>
</dbReference>
<keyword evidence="3" id="KW-0804">Transcription</keyword>
<dbReference type="SMART" id="SM00993">
    <property type="entry name" value="YL1_C"/>
    <property type="match status" value="1"/>
</dbReference>
<evidence type="ECO:0000256" key="4">
    <source>
        <dbReference type="ARBA" id="ARBA00023242"/>
    </source>
</evidence>
<proteinExistence type="predicted"/>
<keyword evidence="2" id="KW-0805">Transcription regulation</keyword>
<keyword evidence="4" id="KW-0539">Nucleus</keyword>
<dbReference type="InterPro" id="IPR013272">
    <property type="entry name" value="Vps72/YL1_C"/>
</dbReference>
<name>A0A1E4RMW0_9ASCO</name>
<dbReference type="AlphaFoldDB" id="A0A1E4RMW0"/>
<dbReference type="STRING" id="984485.A0A1E4RMW0"/>
<reference evidence="8" key="1">
    <citation type="submission" date="2016-05" db="EMBL/GenBank/DDBJ databases">
        <title>Comparative genomics of biotechnologically important yeasts.</title>
        <authorList>
            <consortium name="DOE Joint Genome Institute"/>
            <person name="Riley R."/>
            <person name="Haridas S."/>
            <person name="Wolfe K.H."/>
            <person name="Lopes M.R."/>
            <person name="Hittinger C.T."/>
            <person name="Goker M."/>
            <person name="Salamov A."/>
            <person name="Wisecaver J."/>
            <person name="Long T.M."/>
            <person name="Aerts A.L."/>
            <person name="Barry K."/>
            <person name="Choi C."/>
            <person name="Clum A."/>
            <person name="Coughlan A.Y."/>
            <person name="Deshpande S."/>
            <person name="Douglass A.P."/>
            <person name="Hanson S.J."/>
            <person name="Klenk H.-P."/>
            <person name="Labutti K."/>
            <person name="Lapidus A."/>
            <person name="Lindquist E."/>
            <person name="Lipzen A."/>
            <person name="Meier-Kolthoff J.P."/>
            <person name="Ohm R.A."/>
            <person name="Otillar R.P."/>
            <person name="Pangilinan J."/>
            <person name="Peng Y."/>
            <person name="Rokas A."/>
            <person name="Rosa C.A."/>
            <person name="Scheuner C."/>
            <person name="Sibirny A.A."/>
            <person name="Slot J.C."/>
            <person name="Stielow J.B."/>
            <person name="Sun H."/>
            <person name="Kurtzman C.P."/>
            <person name="Blackwell M."/>
            <person name="Grigoriev I.V."/>
            <person name="Jeffries T.W."/>
        </authorList>
    </citation>
    <scope>NUCLEOTIDE SEQUENCE [LARGE SCALE GENOMIC DNA]</scope>
    <source>
        <strain evidence="8">NRRL Y-1933</strain>
    </source>
</reference>
<dbReference type="GeneID" id="30992909"/>
<dbReference type="GO" id="GO:0006338">
    <property type="term" value="P:chromatin remodeling"/>
    <property type="evidence" value="ECO:0007669"/>
    <property type="project" value="EnsemblFungi"/>
</dbReference>
<dbReference type="RefSeq" id="XP_020077656.1">
    <property type="nucleotide sequence ID" value="XM_020218359.1"/>
</dbReference>
<feature type="compositionally biased region" description="Polar residues" evidence="5">
    <location>
        <begin position="19"/>
        <end position="30"/>
    </location>
</feature>
<feature type="domain" description="Vps72/YL1 C-terminal" evidence="6">
    <location>
        <begin position="83"/>
        <end position="112"/>
    </location>
</feature>
<dbReference type="EMBL" id="KV454539">
    <property type="protein sequence ID" value="ODV68589.1"/>
    <property type="molecule type" value="Genomic_DNA"/>
</dbReference>
<protein>
    <recommendedName>
        <fullName evidence="6">Vps72/YL1 C-terminal domain-containing protein</fullName>
    </recommendedName>
</protein>
<dbReference type="PANTHER" id="PTHR31200">
    <property type="entry name" value="INO80 COMPLEX SUBUNIT C"/>
    <property type="match status" value="1"/>
</dbReference>
<feature type="region of interest" description="Disordered" evidence="5">
    <location>
        <begin position="1"/>
        <end position="40"/>
    </location>
</feature>
<evidence type="ECO:0000313" key="7">
    <source>
        <dbReference type="EMBL" id="ODV68589.1"/>
    </source>
</evidence>
<dbReference type="Proteomes" id="UP000095085">
    <property type="component" value="Unassembled WGS sequence"/>
</dbReference>
<evidence type="ECO:0000256" key="2">
    <source>
        <dbReference type="ARBA" id="ARBA00023015"/>
    </source>
</evidence>
<keyword evidence="8" id="KW-1185">Reference proteome</keyword>
<dbReference type="PANTHER" id="PTHR31200:SF1">
    <property type="entry name" value="INO80 COMPLEX SUBUNIT C"/>
    <property type="match status" value="1"/>
</dbReference>
<gene>
    <name evidence="7" type="ORF">HYPBUDRAFT_104619</name>
</gene>
<dbReference type="GO" id="GO:0034080">
    <property type="term" value="P:CENP-A containing chromatin assembly"/>
    <property type="evidence" value="ECO:0007669"/>
    <property type="project" value="EnsemblFungi"/>
</dbReference>
<evidence type="ECO:0000256" key="3">
    <source>
        <dbReference type="ARBA" id="ARBA00023163"/>
    </source>
</evidence>
<sequence>MPAQSETPKPEGVDIHQLSDVSTRFHSFKNNPYRPKAPNRRYKPARQLIGDEVKYLQTKENVKFDTPTYTSISAPPSLKPQKHYCDITGLPGKYKNPSNGLRFHNVEIYQEVIKNMQSGVDQDYLSLRNANVILK</sequence>
<evidence type="ECO:0000256" key="1">
    <source>
        <dbReference type="ARBA" id="ARBA00004123"/>
    </source>
</evidence>
<comment type="subcellular location">
    <subcellularLocation>
        <location evidence="1">Nucleus</location>
    </subcellularLocation>
</comment>
<evidence type="ECO:0000313" key="8">
    <source>
        <dbReference type="Proteomes" id="UP000095085"/>
    </source>
</evidence>
<dbReference type="InterPro" id="IPR029525">
    <property type="entry name" value="INO80C/Ies6"/>
</dbReference>